<name>A0ABZ1XV78_9ACTN</name>
<proteinExistence type="predicted"/>
<evidence type="ECO:0008006" key="4">
    <source>
        <dbReference type="Google" id="ProtNLM"/>
    </source>
</evidence>
<sequence>MAWNGRDMKERLNQFSSAPPHTRMLVCADGSTTLLLDALVGERLSVRIDHQEQVPAARVRRIGCHILGAAPDALVVDRQTRILTPDDEVISVNRVVIAGRESDRLVPPPDELLGPYLKKVGLALKREPLAVSRDTWPLGGTSPACVSKEYIIDCGGAGRVYVHERFNPRFVPLESSAPGTSASGTSSHAGASGKGRSIHMTSGSTPPLRSESA</sequence>
<evidence type="ECO:0000313" key="2">
    <source>
        <dbReference type="EMBL" id="WUT86831.1"/>
    </source>
</evidence>
<gene>
    <name evidence="2" type="ORF">OG515_33815</name>
</gene>
<reference evidence="2" key="1">
    <citation type="submission" date="2022-10" db="EMBL/GenBank/DDBJ databases">
        <title>The complete genomes of actinobacterial strains from the NBC collection.</title>
        <authorList>
            <person name="Joergensen T.S."/>
            <person name="Alvarez Arevalo M."/>
            <person name="Sterndorff E.B."/>
            <person name="Faurdal D."/>
            <person name="Vuksanovic O."/>
            <person name="Mourched A.-S."/>
            <person name="Charusanti P."/>
            <person name="Shaw S."/>
            <person name="Blin K."/>
            <person name="Weber T."/>
        </authorList>
    </citation>
    <scope>NUCLEOTIDE SEQUENCE</scope>
    <source>
        <strain evidence="2">NBC_00668</strain>
    </source>
</reference>
<feature type="region of interest" description="Disordered" evidence="1">
    <location>
        <begin position="174"/>
        <end position="213"/>
    </location>
</feature>
<protein>
    <recommendedName>
        <fullName evidence="4">Chorismate lyase</fullName>
    </recommendedName>
</protein>
<dbReference type="EMBL" id="CP109019">
    <property type="protein sequence ID" value="WUT86831.1"/>
    <property type="molecule type" value="Genomic_DNA"/>
</dbReference>
<accession>A0ABZ1XV78</accession>
<dbReference type="Gene3D" id="3.40.1410.10">
    <property type="entry name" value="Chorismate lyase-like"/>
    <property type="match status" value="1"/>
</dbReference>
<dbReference type="SUPFAM" id="SSF64288">
    <property type="entry name" value="Chorismate lyase-like"/>
    <property type="match status" value="1"/>
</dbReference>
<dbReference type="RefSeq" id="WP_329403526.1">
    <property type="nucleotide sequence ID" value="NZ_CP109019.1"/>
</dbReference>
<evidence type="ECO:0000256" key="1">
    <source>
        <dbReference type="SAM" id="MobiDB-lite"/>
    </source>
</evidence>
<feature type="compositionally biased region" description="Low complexity" evidence="1">
    <location>
        <begin position="175"/>
        <end position="191"/>
    </location>
</feature>
<feature type="compositionally biased region" description="Polar residues" evidence="1">
    <location>
        <begin position="199"/>
        <end position="213"/>
    </location>
</feature>
<keyword evidence="3" id="KW-1185">Reference proteome</keyword>
<dbReference type="Proteomes" id="UP001432060">
    <property type="component" value="Chromosome"/>
</dbReference>
<organism evidence="2 3">
    <name type="scientific">Streptomyces melanogenes</name>
    <dbReference type="NCBI Taxonomy" id="67326"/>
    <lineage>
        <taxon>Bacteria</taxon>
        <taxon>Bacillati</taxon>
        <taxon>Actinomycetota</taxon>
        <taxon>Actinomycetes</taxon>
        <taxon>Kitasatosporales</taxon>
        <taxon>Streptomycetaceae</taxon>
        <taxon>Streptomyces</taxon>
    </lineage>
</organism>
<evidence type="ECO:0000313" key="3">
    <source>
        <dbReference type="Proteomes" id="UP001432060"/>
    </source>
</evidence>
<dbReference type="InterPro" id="IPR028978">
    <property type="entry name" value="Chorismate_lyase_/UTRA_dom_sf"/>
</dbReference>